<dbReference type="PANTHER" id="PTHR24208">
    <property type="entry name" value="LIM/HOMEOBOX PROTEIN LHX"/>
    <property type="match status" value="1"/>
</dbReference>
<dbReference type="EMBL" id="QJNS01000217">
    <property type="protein sequence ID" value="RYO82427.1"/>
    <property type="molecule type" value="Genomic_DNA"/>
</dbReference>
<protein>
    <recommendedName>
        <fullName evidence="8">Homeobox domain-containing protein</fullName>
    </recommendedName>
</protein>
<evidence type="ECO:0000313" key="9">
    <source>
        <dbReference type="EMBL" id="RYO82427.1"/>
    </source>
</evidence>
<dbReference type="InterPro" id="IPR001356">
    <property type="entry name" value="HD"/>
</dbReference>
<evidence type="ECO:0000256" key="6">
    <source>
        <dbReference type="RuleBase" id="RU000682"/>
    </source>
</evidence>
<dbReference type="Pfam" id="PF00046">
    <property type="entry name" value="Homeodomain"/>
    <property type="match status" value="1"/>
</dbReference>
<name>A0ABY0H1X2_9PEZI</name>
<dbReference type="InterPro" id="IPR009057">
    <property type="entry name" value="Homeodomain-like_sf"/>
</dbReference>
<feature type="compositionally biased region" description="Polar residues" evidence="7">
    <location>
        <begin position="91"/>
        <end position="100"/>
    </location>
</feature>
<dbReference type="CDD" id="cd00086">
    <property type="entry name" value="homeodomain"/>
    <property type="match status" value="1"/>
</dbReference>
<dbReference type="PROSITE" id="PS50071">
    <property type="entry name" value="HOMEOBOX_2"/>
    <property type="match status" value="1"/>
</dbReference>
<organism evidence="9 10">
    <name type="scientific">Monosporascus cannonballus</name>
    <dbReference type="NCBI Taxonomy" id="155416"/>
    <lineage>
        <taxon>Eukaryota</taxon>
        <taxon>Fungi</taxon>
        <taxon>Dikarya</taxon>
        <taxon>Ascomycota</taxon>
        <taxon>Pezizomycotina</taxon>
        <taxon>Sordariomycetes</taxon>
        <taxon>Xylariomycetidae</taxon>
        <taxon>Xylariales</taxon>
        <taxon>Xylariales incertae sedis</taxon>
        <taxon>Monosporascus</taxon>
    </lineage>
</organism>
<comment type="caution">
    <text evidence="9">The sequence shown here is derived from an EMBL/GenBank/DDBJ whole genome shotgun (WGS) entry which is preliminary data.</text>
</comment>
<evidence type="ECO:0000256" key="1">
    <source>
        <dbReference type="ARBA" id="ARBA00004123"/>
    </source>
</evidence>
<dbReference type="InterPro" id="IPR050453">
    <property type="entry name" value="LIM_Homeobox_TF"/>
</dbReference>
<feature type="region of interest" description="Disordered" evidence="7">
    <location>
        <begin position="243"/>
        <end position="262"/>
    </location>
</feature>
<evidence type="ECO:0000256" key="3">
    <source>
        <dbReference type="ARBA" id="ARBA00023155"/>
    </source>
</evidence>
<keyword evidence="10" id="KW-1185">Reference proteome</keyword>
<evidence type="ECO:0000313" key="10">
    <source>
        <dbReference type="Proteomes" id="UP000294003"/>
    </source>
</evidence>
<sequence length="276" mass="30671">MLVTRQCESEQHPWSSRFEALFSKATSPRMSSFNGPLSTQPDWHGHYSFLPPGETNIFPQSFEPIPGSSTNSNATVQQRLASAQEDAPDAQNRSSLSGLASDTGHSRPLDPLGLRQPKAESPTQKSAETRDSTYSIKAEPPQDDSLASTDAPELARGPNPRESDIAVERGQAISTDQGGNENAVVEKEEDDDVLEDDEMVEAEGEQPSQPQTAAERTAARRKMKRFRLTHQQTRFLMSEFAKQPHPDAAHRERLSREIPGLSPRQVQVWFQNRPDD</sequence>
<evidence type="ECO:0000256" key="7">
    <source>
        <dbReference type="SAM" id="MobiDB-lite"/>
    </source>
</evidence>
<dbReference type="Proteomes" id="UP000294003">
    <property type="component" value="Unassembled WGS sequence"/>
</dbReference>
<gene>
    <name evidence="9" type="ORF">DL762_006629</name>
</gene>
<feature type="compositionally biased region" description="Basic and acidic residues" evidence="7">
    <location>
        <begin position="243"/>
        <end position="256"/>
    </location>
</feature>
<feature type="compositionally biased region" description="Polar residues" evidence="7">
    <location>
        <begin position="67"/>
        <end position="81"/>
    </location>
</feature>
<evidence type="ECO:0000259" key="8">
    <source>
        <dbReference type="PROSITE" id="PS50071"/>
    </source>
</evidence>
<keyword evidence="2 5" id="KW-0238">DNA-binding</keyword>
<feature type="region of interest" description="Disordered" evidence="7">
    <location>
        <begin position="27"/>
        <end position="222"/>
    </location>
</feature>
<accession>A0ABY0H1X2</accession>
<keyword evidence="3 5" id="KW-0371">Homeobox</keyword>
<reference evidence="9 10" key="1">
    <citation type="submission" date="2018-06" db="EMBL/GenBank/DDBJ databases">
        <title>Complete Genomes of Monosporascus.</title>
        <authorList>
            <person name="Robinson A.J."/>
            <person name="Natvig D.O."/>
        </authorList>
    </citation>
    <scope>NUCLEOTIDE SEQUENCE [LARGE SCALE GENOMIC DNA]</scope>
    <source>
        <strain evidence="9 10">CBS 609.92</strain>
    </source>
</reference>
<comment type="subcellular location">
    <subcellularLocation>
        <location evidence="1 5 6">Nucleus</location>
    </subcellularLocation>
</comment>
<feature type="compositionally biased region" description="Polar residues" evidence="7">
    <location>
        <begin position="27"/>
        <end position="41"/>
    </location>
</feature>
<keyword evidence="4 5" id="KW-0539">Nucleus</keyword>
<proteinExistence type="predicted"/>
<evidence type="ECO:0000256" key="4">
    <source>
        <dbReference type="ARBA" id="ARBA00023242"/>
    </source>
</evidence>
<dbReference type="PANTHER" id="PTHR24208:SF166">
    <property type="entry name" value="LIM HOMEOBOX TRANSCRIPTION FACTOR 1 ALPHA, ISOFORM B"/>
    <property type="match status" value="1"/>
</dbReference>
<dbReference type="Gene3D" id="1.10.10.60">
    <property type="entry name" value="Homeodomain-like"/>
    <property type="match status" value="1"/>
</dbReference>
<dbReference type="SMART" id="SM00389">
    <property type="entry name" value="HOX"/>
    <property type="match status" value="1"/>
</dbReference>
<evidence type="ECO:0000256" key="5">
    <source>
        <dbReference type="PROSITE-ProRule" id="PRU00108"/>
    </source>
</evidence>
<feature type="domain" description="Homeobox" evidence="8">
    <location>
        <begin position="219"/>
        <end position="276"/>
    </location>
</feature>
<dbReference type="SUPFAM" id="SSF46689">
    <property type="entry name" value="Homeodomain-like"/>
    <property type="match status" value="1"/>
</dbReference>
<evidence type="ECO:0000256" key="2">
    <source>
        <dbReference type="ARBA" id="ARBA00023125"/>
    </source>
</evidence>
<feature type="compositionally biased region" description="Acidic residues" evidence="7">
    <location>
        <begin position="187"/>
        <end position="204"/>
    </location>
</feature>